<protein>
    <recommendedName>
        <fullName evidence="3">DUF1351 domain-containing protein</fullName>
    </recommendedName>
</protein>
<evidence type="ECO:0000313" key="2">
    <source>
        <dbReference type="EMBL" id="DAD99991.1"/>
    </source>
</evidence>
<reference evidence="2" key="1">
    <citation type="journal article" date="2021" name="Proc. Natl. Acad. Sci. U.S.A.">
        <title>A Catalog of Tens of Thousands of Viruses from Human Metagenomes Reveals Hidden Associations with Chronic Diseases.</title>
        <authorList>
            <person name="Tisza M.J."/>
            <person name="Buck C.B."/>
        </authorList>
    </citation>
    <scope>NUCLEOTIDE SEQUENCE</scope>
    <source>
        <strain evidence="2">CtiMP24</strain>
    </source>
</reference>
<sequence length="278" mass="31018">MSKDIIVIEQLPIISQNLMAIKAEVDARTARAASLICTEDTVKEVKKERAELNKEFTTLENERKRVKSAILKPYEEFEAVYKECVSAAYKAADEALKGKIADVENGLKAERQAAFNEYFDRKCRETGIDFVVPEQVGVKITLSGNAESYKQAADAFFDKVTSELSTIDKMTDKDEILYEYKQTLDLGQAIAAVTNRKAALKSAEAEKSVPRVDAVPEADDLPDFPGDLADLPPLPDVEEPTIFEEPEKDYQLHVVCGKSAFVEIAAYLDRLGIKWEVK</sequence>
<evidence type="ECO:0008006" key="3">
    <source>
        <dbReference type="Google" id="ProtNLM"/>
    </source>
</evidence>
<evidence type="ECO:0000256" key="1">
    <source>
        <dbReference type="SAM" id="Coils"/>
    </source>
</evidence>
<organism evidence="2">
    <name type="scientific">Siphoviridae sp. ctiMP24</name>
    <dbReference type="NCBI Taxonomy" id="2825621"/>
    <lineage>
        <taxon>Viruses</taxon>
        <taxon>Duplodnaviria</taxon>
        <taxon>Heunggongvirae</taxon>
        <taxon>Uroviricota</taxon>
        <taxon>Caudoviricetes</taxon>
    </lineage>
</organism>
<feature type="coiled-coil region" evidence="1">
    <location>
        <begin position="35"/>
        <end position="69"/>
    </location>
</feature>
<accession>A0A8S5P029</accession>
<dbReference type="EMBL" id="BK015297">
    <property type="protein sequence ID" value="DAD99991.1"/>
    <property type="molecule type" value="Genomic_DNA"/>
</dbReference>
<name>A0A8S5P029_9CAUD</name>
<keyword evidence="1" id="KW-0175">Coiled coil</keyword>
<proteinExistence type="predicted"/>
<dbReference type="InterPro" id="IPR009785">
    <property type="entry name" value="Prophage_Lj928_Orf309"/>
</dbReference>
<dbReference type="Pfam" id="PF07083">
    <property type="entry name" value="DUF1351"/>
    <property type="match status" value="1"/>
</dbReference>